<dbReference type="PANTHER" id="PTHR11615">
    <property type="entry name" value="NITRATE, FORMATE, IRON DEHYDROGENASE"/>
    <property type="match status" value="1"/>
</dbReference>
<dbReference type="Gene3D" id="3.40.50.1780">
    <property type="match status" value="1"/>
</dbReference>
<evidence type="ECO:0000313" key="9">
    <source>
        <dbReference type="Proteomes" id="UP001322138"/>
    </source>
</evidence>
<keyword evidence="2" id="KW-0408">Iron</keyword>
<dbReference type="GeneID" id="87893674"/>
<dbReference type="InterPro" id="IPR009016">
    <property type="entry name" value="Fe_hydrogenase"/>
</dbReference>
<evidence type="ECO:0000259" key="7">
    <source>
        <dbReference type="Pfam" id="PF02906"/>
    </source>
</evidence>
<evidence type="ECO:0000313" key="8">
    <source>
        <dbReference type="EMBL" id="KAK4648329.1"/>
    </source>
</evidence>
<dbReference type="RefSeq" id="XP_062737305.1">
    <property type="nucleotide sequence ID" value="XM_062874192.1"/>
</dbReference>
<name>A0ABR0FY87_9PEZI</name>
<keyword evidence="9" id="KW-1185">Reference proteome</keyword>
<evidence type="ECO:0000256" key="6">
    <source>
        <dbReference type="SAM" id="MobiDB-lite"/>
    </source>
</evidence>
<dbReference type="InterPro" id="IPR050340">
    <property type="entry name" value="Cytosolic_Fe-S_CAF"/>
</dbReference>
<protein>
    <recommendedName>
        <fullName evidence="5">Nuclear architecture-related protein 1</fullName>
    </recommendedName>
</protein>
<organism evidence="8 9">
    <name type="scientific">Podospora bellae-mahoneyi</name>
    <dbReference type="NCBI Taxonomy" id="2093777"/>
    <lineage>
        <taxon>Eukaryota</taxon>
        <taxon>Fungi</taxon>
        <taxon>Dikarya</taxon>
        <taxon>Ascomycota</taxon>
        <taxon>Pezizomycotina</taxon>
        <taxon>Sordariomycetes</taxon>
        <taxon>Sordariomycetidae</taxon>
        <taxon>Sordariales</taxon>
        <taxon>Podosporaceae</taxon>
        <taxon>Podospora</taxon>
    </lineage>
</organism>
<evidence type="ECO:0000256" key="2">
    <source>
        <dbReference type="ARBA" id="ARBA00022485"/>
    </source>
</evidence>
<keyword evidence="2" id="KW-0479">Metal-binding</keyword>
<dbReference type="SUPFAM" id="SSF53920">
    <property type="entry name" value="Fe-only hydrogenase"/>
    <property type="match status" value="1"/>
</dbReference>
<evidence type="ECO:0000256" key="5">
    <source>
        <dbReference type="ARBA" id="ARBA00031269"/>
    </source>
</evidence>
<dbReference type="Pfam" id="PF02906">
    <property type="entry name" value="Fe_hyd_lg_C"/>
    <property type="match status" value="1"/>
</dbReference>
<dbReference type="Gene3D" id="3.40.950.10">
    <property type="entry name" value="Fe-only Hydrogenase (Larger Subunit), Chain L, domain 3"/>
    <property type="match status" value="1"/>
</dbReference>
<reference evidence="8 9" key="1">
    <citation type="journal article" date="2023" name="bioRxiv">
        <title>High-quality genome assemblies of four members of thePodospora anserinaspecies complex.</title>
        <authorList>
            <person name="Ament-Velasquez S.L."/>
            <person name="Vogan A.A."/>
            <person name="Wallerman O."/>
            <person name="Hartmann F."/>
            <person name="Gautier V."/>
            <person name="Silar P."/>
            <person name="Giraud T."/>
            <person name="Johannesson H."/>
        </authorList>
    </citation>
    <scope>NUCLEOTIDE SEQUENCE [LARGE SCALE GENOMIC DNA]</scope>
    <source>
        <strain evidence="8 9">CBS 112042</strain>
    </source>
</reference>
<dbReference type="InterPro" id="IPR004108">
    <property type="entry name" value="Fe_hydrogenase_lsu_C"/>
</dbReference>
<evidence type="ECO:0000256" key="3">
    <source>
        <dbReference type="ARBA" id="ARBA00023014"/>
    </source>
</evidence>
<evidence type="ECO:0000256" key="1">
    <source>
        <dbReference type="ARBA" id="ARBA00006596"/>
    </source>
</evidence>
<proteinExistence type="inferred from homology"/>
<feature type="region of interest" description="Disordered" evidence="6">
    <location>
        <begin position="426"/>
        <end position="447"/>
    </location>
</feature>
<comment type="similarity">
    <text evidence="1">Belongs to the NARF family.</text>
</comment>
<sequence length="591" mass="63019">MSAILSADDLNDFISPGVACIKPIETLPTAPPPQASESLEFEVILDGQQPSASQPAGPAQISLTDCLACSGCVTSAEAVLVSLQSHNEVLSLLDSAPSLALSQDGTTITTNLDGNPSSKLFVCSVSPQVLASLAAAIGNNTTQSQAANMITHLLSNPSLGLPSGGRHNNGFTYIVSTNRAREASLVLGADEVISSSSNDIKKPVLTSSCPGWVCYAEKTHPYVLPYLSKVKSPQALTGTLLKTTLSKTLNISPDRIWHLSIMPCFDKKLEASREELTDAVWNNTSNNPATTTTQKGIRDVDCVITTKEILMLAESRNINFFSLPKTPLPQTTPFPHKAMGDFLLPFSAPGKKNEQQSLSAGTSGGNLHYILHTLLSQNPGSTLTTTRGRNADVIEYSILSSSGEQIFKAARYYGFRNIQNLVRKLKPARPPRMPGGKPFGSARRPGKAAGATNALDFSYVEVMACPGGCTNGGGQLKVDDPIVLERMGFGGTENKPGPQEQKAWLEVVDEAYFSGDDEETSSSERTDDGLVVAGISPGYVRDVLRVWSELTSVPVEKLAYTTFREVVSDVGKTQTDTERVVQLAGKIGGGW</sequence>
<dbReference type="Proteomes" id="UP001322138">
    <property type="component" value="Unassembled WGS sequence"/>
</dbReference>
<dbReference type="EMBL" id="JAFFGZ010000001">
    <property type="protein sequence ID" value="KAK4648329.1"/>
    <property type="molecule type" value="Genomic_DNA"/>
</dbReference>
<keyword evidence="2" id="KW-0004">4Fe-4S</keyword>
<evidence type="ECO:0000256" key="4">
    <source>
        <dbReference type="ARBA" id="ARBA00025099"/>
    </source>
</evidence>
<comment type="function">
    <text evidence="4">Component of the cytosolic Fe/S protein assembly machinery. Required for maturation of extramitochondrial Fe/S proteins. May play a role in the transfer of pre-assembled Fe/S clusters to target apoproteins.</text>
</comment>
<comment type="caution">
    <text evidence="8">The sequence shown here is derived from an EMBL/GenBank/DDBJ whole genome shotgun (WGS) entry which is preliminary data.</text>
</comment>
<gene>
    <name evidence="8" type="primary">NAR1</name>
    <name evidence="8" type="ORF">QC761_109040</name>
</gene>
<accession>A0ABR0FY87</accession>
<feature type="domain" description="Iron hydrogenase large subunit C-terminal" evidence="7">
    <location>
        <begin position="121"/>
        <end position="473"/>
    </location>
</feature>
<keyword evidence="3" id="KW-0411">Iron-sulfur</keyword>